<dbReference type="Proteomes" id="UP000026962">
    <property type="component" value="Chromosome 6"/>
</dbReference>
<proteinExistence type="predicted"/>
<evidence type="ECO:0000256" key="1">
    <source>
        <dbReference type="SAM" id="MobiDB-lite"/>
    </source>
</evidence>
<dbReference type="AlphaFoldDB" id="A0A0E0LBZ4"/>
<dbReference type="HOGENOM" id="CLU_2709086_0_0_1"/>
<evidence type="ECO:0000313" key="2">
    <source>
        <dbReference type="EnsemblPlants" id="OPUNC06G14710.1"/>
    </source>
</evidence>
<feature type="compositionally biased region" description="Pro residues" evidence="1">
    <location>
        <begin position="33"/>
        <end position="42"/>
    </location>
</feature>
<dbReference type="EnsemblPlants" id="OPUNC06G14710.1">
    <property type="protein sequence ID" value="OPUNC06G14710.1"/>
    <property type="gene ID" value="OPUNC06G14710"/>
</dbReference>
<feature type="region of interest" description="Disordered" evidence="1">
    <location>
        <begin position="31"/>
        <end position="73"/>
    </location>
</feature>
<evidence type="ECO:0000313" key="3">
    <source>
        <dbReference type="Proteomes" id="UP000026962"/>
    </source>
</evidence>
<sequence>MEWTNVGKGVSATIGDPVVHRCTPDLVKGRVSPLPPPLPPPAAITTSPPIPSRHCRRLPLIGSRGGRAPPSGR</sequence>
<reference evidence="2" key="1">
    <citation type="submission" date="2015-04" db="UniProtKB">
        <authorList>
            <consortium name="EnsemblPlants"/>
        </authorList>
    </citation>
    <scope>IDENTIFICATION</scope>
</reference>
<dbReference type="Gramene" id="OPUNC06G14710.1">
    <property type="protein sequence ID" value="OPUNC06G14710.1"/>
    <property type="gene ID" value="OPUNC06G14710"/>
</dbReference>
<name>A0A0E0LBZ4_ORYPU</name>
<reference evidence="2" key="2">
    <citation type="submission" date="2018-05" db="EMBL/GenBank/DDBJ databases">
        <title>OpunRS2 (Oryza punctata Reference Sequence Version 2).</title>
        <authorList>
            <person name="Zhang J."/>
            <person name="Kudrna D."/>
            <person name="Lee S."/>
            <person name="Talag J."/>
            <person name="Welchert J."/>
            <person name="Wing R.A."/>
        </authorList>
    </citation>
    <scope>NUCLEOTIDE SEQUENCE [LARGE SCALE GENOMIC DNA]</scope>
</reference>
<keyword evidence="3" id="KW-1185">Reference proteome</keyword>
<accession>A0A0E0LBZ4</accession>
<organism evidence="2">
    <name type="scientific">Oryza punctata</name>
    <name type="common">Red rice</name>
    <dbReference type="NCBI Taxonomy" id="4537"/>
    <lineage>
        <taxon>Eukaryota</taxon>
        <taxon>Viridiplantae</taxon>
        <taxon>Streptophyta</taxon>
        <taxon>Embryophyta</taxon>
        <taxon>Tracheophyta</taxon>
        <taxon>Spermatophyta</taxon>
        <taxon>Magnoliopsida</taxon>
        <taxon>Liliopsida</taxon>
        <taxon>Poales</taxon>
        <taxon>Poaceae</taxon>
        <taxon>BOP clade</taxon>
        <taxon>Oryzoideae</taxon>
        <taxon>Oryzeae</taxon>
        <taxon>Oryzinae</taxon>
        <taxon>Oryza</taxon>
    </lineage>
</organism>
<protein>
    <submittedName>
        <fullName evidence="2">Uncharacterized protein</fullName>
    </submittedName>
</protein>